<evidence type="ECO:0000313" key="2">
    <source>
        <dbReference type="EMBL" id="MBM7619389.1"/>
    </source>
</evidence>
<dbReference type="InterPro" id="IPR022525">
    <property type="entry name" value="GNAT_AblB"/>
</dbReference>
<accession>A0ABS2NXP9</accession>
<sequence>MGKINGEYIILQNERFYLKGYKDFANERLKIEDYRGNLESIFTAIHELEKEKYVHKTIIKCRTENVTSFLSKGYLLEASIPGYFLGSTAFFLCKYDDQNRYTSAKWIEEDQQLEEVWKKDRNTENAGVSTSSIRKATTHDAKRLSTFYAGVFPIYPVPIDDPDYISSQMEENTIFHYLEVDGQIIAAASAEVNMEYRNAEITDCATLSSHRKGGSMNSIIQSLENELISKRVFCSYSIARALSFGMNAVLHKSGYTYQGRLKNNCYIYDSIEDMNVWYKDLSFHFAEKSALSAGN</sequence>
<name>A0ABS2NXP9_9BACI</name>
<feature type="domain" description="N-acetyltransferase" evidence="1">
    <location>
        <begin position="131"/>
        <end position="282"/>
    </location>
</feature>
<organism evidence="2 3">
    <name type="scientific">Sutcliffiella tianshenii</name>
    <dbReference type="NCBI Taxonomy" id="1463404"/>
    <lineage>
        <taxon>Bacteria</taxon>
        <taxon>Bacillati</taxon>
        <taxon>Bacillota</taxon>
        <taxon>Bacilli</taxon>
        <taxon>Bacillales</taxon>
        <taxon>Bacillaceae</taxon>
        <taxon>Sutcliffiella</taxon>
    </lineage>
</organism>
<gene>
    <name evidence="2" type="ORF">JOC95_001238</name>
</gene>
<proteinExistence type="predicted"/>
<dbReference type="InterPro" id="IPR016181">
    <property type="entry name" value="Acyl_CoA_acyltransferase"/>
</dbReference>
<dbReference type="Gene3D" id="3.40.630.30">
    <property type="match status" value="1"/>
</dbReference>
<evidence type="ECO:0000313" key="3">
    <source>
        <dbReference type="Proteomes" id="UP000737402"/>
    </source>
</evidence>
<dbReference type="SUPFAM" id="SSF55729">
    <property type="entry name" value="Acyl-CoA N-acyltransferases (Nat)"/>
    <property type="match status" value="1"/>
</dbReference>
<protein>
    <submittedName>
        <fullName evidence="2">Beta-lysine N-acetyltransferase</fullName>
    </submittedName>
</protein>
<evidence type="ECO:0000259" key="1">
    <source>
        <dbReference type="PROSITE" id="PS51186"/>
    </source>
</evidence>
<dbReference type="Proteomes" id="UP000737402">
    <property type="component" value="Unassembled WGS sequence"/>
</dbReference>
<dbReference type="PROSITE" id="PS51186">
    <property type="entry name" value="GNAT"/>
    <property type="match status" value="1"/>
</dbReference>
<comment type="caution">
    <text evidence="2">The sequence shown here is derived from an EMBL/GenBank/DDBJ whole genome shotgun (WGS) entry which is preliminary data.</text>
</comment>
<dbReference type="EMBL" id="JAFBED010000002">
    <property type="protein sequence ID" value="MBM7619389.1"/>
    <property type="molecule type" value="Genomic_DNA"/>
</dbReference>
<keyword evidence="3" id="KW-1185">Reference proteome</keyword>
<dbReference type="RefSeq" id="WP_204414392.1">
    <property type="nucleotide sequence ID" value="NZ_JAFBED010000002.1"/>
</dbReference>
<reference evidence="2 3" key="1">
    <citation type="submission" date="2021-01" db="EMBL/GenBank/DDBJ databases">
        <title>Genomic Encyclopedia of Type Strains, Phase IV (KMG-IV): sequencing the most valuable type-strain genomes for metagenomic binning, comparative biology and taxonomic classification.</title>
        <authorList>
            <person name="Goeker M."/>
        </authorList>
    </citation>
    <scope>NUCLEOTIDE SEQUENCE [LARGE SCALE GENOMIC DNA]</scope>
    <source>
        <strain evidence="2 3">DSM 25879</strain>
    </source>
</reference>
<dbReference type="NCBIfam" id="TIGR03827">
    <property type="entry name" value="GNAT_ablB"/>
    <property type="match status" value="1"/>
</dbReference>
<dbReference type="InterPro" id="IPR000182">
    <property type="entry name" value="GNAT_dom"/>
</dbReference>